<protein>
    <submittedName>
        <fullName evidence="12">Protein erfK/srfK</fullName>
    </submittedName>
</protein>
<feature type="domain" description="LysM" evidence="10">
    <location>
        <begin position="1"/>
        <end position="46"/>
    </location>
</feature>
<dbReference type="PROSITE" id="PS51782">
    <property type="entry name" value="LYSM"/>
    <property type="match status" value="1"/>
</dbReference>
<evidence type="ECO:0000313" key="13">
    <source>
        <dbReference type="Proteomes" id="UP000031014"/>
    </source>
</evidence>
<evidence type="ECO:0000259" key="10">
    <source>
        <dbReference type="PROSITE" id="PS51782"/>
    </source>
</evidence>
<keyword evidence="8 9" id="KW-0961">Cell wall biogenesis/degradation</keyword>
<dbReference type="EMBL" id="BASE01000041">
    <property type="protein sequence ID" value="GAM13776.1"/>
    <property type="molecule type" value="Genomic_DNA"/>
</dbReference>
<reference evidence="12 13" key="1">
    <citation type="submission" date="2013-06" db="EMBL/GenBank/DDBJ databases">
        <title>Whole genome shotgun sequence of Bacillus selenatarsenatis SF-1.</title>
        <authorList>
            <person name="Kuroda M."/>
            <person name="Sei K."/>
            <person name="Yamashita M."/>
            <person name="Ike M."/>
        </authorList>
    </citation>
    <scope>NUCLEOTIDE SEQUENCE [LARGE SCALE GENOMIC DNA]</scope>
    <source>
        <strain evidence="12 13">SF-1</strain>
    </source>
</reference>
<evidence type="ECO:0000256" key="2">
    <source>
        <dbReference type="ARBA" id="ARBA00005992"/>
    </source>
</evidence>
<dbReference type="RefSeq" id="WP_041965595.1">
    <property type="nucleotide sequence ID" value="NZ_BASE01000041.1"/>
</dbReference>
<proteinExistence type="inferred from homology"/>
<dbReference type="Gene3D" id="3.10.350.10">
    <property type="entry name" value="LysM domain"/>
    <property type="match status" value="1"/>
</dbReference>
<dbReference type="SMART" id="SM00257">
    <property type="entry name" value="LysM"/>
    <property type="match status" value="1"/>
</dbReference>
<sequence length="165" mass="17884">MYHIVKRGETLAVIAANYRRPLQQLLAANPGITNPALIYPGQRIAIPGLPDPASIPYSISVSLGNRRLTLFQSGTLIKSYPVGIGKMLTRTPVGEYVIVNREPNPGGPYGSMWLSLSKLGYGIHGTNNPASIGKAVSKGCIRMHNKDVLELARQVPNGTRVRITR</sequence>
<comment type="pathway">
    <text evidence="1 9">Cell wall biogenesis; peptidoglycan biosynthesis.</text>
</comment>
<evidence type="ECO:0000256" key="6">
    <source>
        <dbReference type="ARBA" id="ARBA00022960"/>
    </source>
</evidence>
<dbReference type="STRING" id="1321606.SAMD00020551_1922"/>
<evidence type="ECO:0000256" key="7">
    <source>
        <dbReference type="ARBA" id="ARBA00022984"/>
    </source>
</evidence>
<keyword evidence="7 9" id="KW-0573">Peptidoglycan synthesis</keyword>
<dbReference type="PROSITE" id="PS52029">
    <property type="entry name" value="LD_TPASE"/>
    <property type="match status" value="1"/>
</dbReference>
<organism evidence="12 13">
    <name type="scientific">Mesobacillus selenatarsenatis (strain DSM 18680 / JCM 14380 / FERM P-15431 / SF-1)</name>
    <dbReference type="NCBI Taxonomy" id="1321606"/>
    <lineage>
        <taxon>Bacteria</taxon>
        <taxon>Bacillati</taxon>
        <taxon>Bacillota</taxon>
        <taxon>Bacilli</taxon>
        <taxon>Bacillales</taxon>
        <taxon>Bacillaceae</taxon>
        <taxon>Mesobacillus</taxon>
    </lineage>
</organism>
<gene>
    <name evidence="12" type="ORF">SAMD00020551_1922</name>
</gene>
<comment type="similarity">
    <text evidence="2">Belongs to the YkuD family.</text>
</comment>
<keyword evidence="4" id="KW-0808">Transferase</keyword>
<dbReference type="GO" id="GO:0008360">
    <property type="term" value="P:regulation of cell shape"/>
    <property type="evidence" value="ECO:0007669"/>
    <property type="project" value="UniProtKB-UniRule"/>
</dbReference>
<evidence type="ECO:0000256" key="1">
    <source>
        <dbReference type="ARBA" id="ARBA00004752"/>
    </source>
</evidence>
<dbReference type="SUPFAM" id="SSF54106">
    <property type="entry name" value="LysM domain"/>
    <property type="match status" value="1"/>
</dbReference>
<dbReference type="InterPro" id="IPR036779">
    <property type="entry name" value="LysM_dom_sf"/>
</dbReference>
<feature type="domain" description="L,D-TPase catalytic" evidence="11">
    <location>
        <begin position="57"/>
        <end position="164"/>
    </location>
</feature>
<comment type="caution">
    <text evidence="12">The sequence shown here is derived from an EMBL/GenBank/DDBJ whole genome shotgun (WGS) entry which is preliminary data.</text>
</comment>
<evidence type="ECO:0000256" key="8">
    <source>
        <dbReference type="ARBA" id="ARBA00023316"/>
    </source>
</evidence>
<dbReference type="InterPro" id="IPR038063">
    <property type="entry name" value="Transpep_catalytic_dom"/>
</dbReference>
<dbReference type="GO" id="GO:0016757">
    <property type="term" value="F:glycosyltransferase activity"/>
    <property type="evidence" value="ECO:0007669"/>
    <property type="project" value="UniProtKB-KW"/>
</dbReference>
<dbReference type="UniPathway" id="UPA00219"/>
<dbReference type="PANTHER" id="PTHR30582:SF24">
    <property type="entry name" value="L,D-TRANSPEPTIDASE ERFK_SRFK-RELATED"/>
    <property type="match status" value="1"/>
</dbReference>
<dbReference type="PANTHER" id="PTHR30582">
    <property type="entry name" value="L,D-TRANSPEPTIDASE"/>
    <property type="match status" value="1"/>
</dbReference>
<dbReference type="InterPro" id="IPR050979">
    <property type="entry name" value="LD-transpeptidase"/>
</dbReference>
<evidence type="ECO:0000259" key="11">
    <source>
        <dbReference type="PROSITE" id="PS52029"/>
    </source>
</evidence>
<keyword evidence="3" id="KW-0328">Glycosyltransferase</keyword>
<evidence type="ECO:0000256" key="3">
    <source>
        <dbReference type="ARBA" id="ARBA00022676"/>
    </source>
</evidence>
<dbReference type="InterPro" id="IPR005490">
    <property type="entry name" value="LD_TPept_cat_dom"/>
</dbReference>
<dbReference type="GO" id="GO:0071555">
    <property type="term" value="P:cell wall organization"/>
    <property type="evidence" value="ECO:0007669"/>
    <property type="project" value="UniProtKB-UniRule"/>
</dbReference>
<keyword evidence="6 9" id="KW-0133">Cell shape</keyword>
<dbReference type="GO" id="GO:0005576">
    <property type="term" value="C:extracellular region"/>
    <property type="evidence" value="ECO:0007669"/>
    <property type="project" value="TreeGrafter"/>
</dbReference>
<dbReference type="Pfam" id="PF03734">
    <property type="entry name" value="YkuD"/>
    <property type="match status" value="1"/>
</dbReference>
<dbReference type="InterPro" id="IPR018392">
    <property type="entry name" value="LysM"/>
</dbReference>
<keyword evidence="5" id="KW-0378">Hydrolase</keyword>
<dbReference type="GO" id="GO:0071972">
    <property type="term" value="F:peptidoglycan L,D-transpeptidase activity"/>
    <property type="evidence" value="ECO:0007669"/>
    <property type="project" value="TreeGrafter"/>
</dbReference>
<feature type="active site" description="Nucleophile" evidence="9">
    <location>
        <position position="140"/>
    </location>
</feature>
<keyword evidence="13" id="KW-1185">Reference proteome</keyword>
<dbReference type="AlphaFoldDB" id="A0A0A8X6L5"/>
<dbReference type="CDD" id="cd16913">
    <property type="entry name" value="YkuD_like"/>
    <property type="match status" value="1"/>
</dbReference>
<evidence type="ECO:0000256" key="9">
    <source>
        <dbReference type="PROSITE-ProRule" id="PRU01373"/>
    </source>
</evidence>
<name>A0A0A8X6L5_MESS1</name>
<dbReference type="Gene3D" id="2.40.440.10">
    <property type="entry name" value="L,D-transpeptidase catalytic domain-like"/>
    <property type="match status" value="1"/>
</dbReference>
<evidence type="ECO:0000313" key="12">
    <source>
        <dbReference type="EMBL" id="GAM13776.1"/>
    </source>
</evidence>
<accession>A0A0A8X6L5</accession>
<evidence type="ECO:0000256" key="4">
    <source>
        <dbReference type="ARBA" id="ARBA00022679"/>
    </source>
</evidence>
<dbReference type="Proteomes" id="UP000031014">
    <property type="component" value="Unassembled WGS sequence"/>
</dbReference>
<dbReference type="SUPFAM" id="SSF141523">
    <property type="entry name" value="L,D-transpeptidase catalytic domain-like"/>
    <property type="match status" value="1"/>
</dbReference>
<dbReference type="CDD" id="cd00118">
    <property type="entry name" value="LysM"/>
    <property type="match status" value="1"/>
</dbReference>
<dbReference type="OrthoDB" id="9787225at2"/>
<dbReference type="Pfam" id="PF01476">
    <property type="entry name" value="LysM"/>
    <property type="match status" value="1"/>
</dbReference>
<evidence type="ECO:0000256" key="5">
    <source>
        <dbReference type="ARBA" id="ARBA00022801"/>
    </source>
</evidence>
<dbReference type="GO" id="GO:0018104">
    <property type="term" value="P:peptidoglycan-protein cross-linking"/>
    <property type="evidence" value="ECO:0007669"/>
    <property type="project" value="TreeGrafter"/>
</dbReference>
<feature type="active site" description="Proton donor/acceptor" evidence="9">
    <location>
        <position position="124"/>
    </location>
</feature>